<reference evidence="5" key="2">
    <citation type="journal article" date="2017" name="Nat. Plants">
        <title>The Aegilops tauschii genome reveals multiple impacts of transposons.</title>
        <authorList>
            <person name="Zhao G."/>
            <person name="Zou C."/>
            <person name="Li K."/>
            <person name="Wang K."/>
            <person name="Li T."/>
            <person name="Gao L."/>
            <person name="Zhang X."/>
            <person name="Wang H."/>
            <person name="Yang Z."/>
            <person name="Liu X."/>
            <person name="Jiang W."/>
            <person name="Mao L."/>
            <person name="Kong X."/>
            <person name="Jiao Y."/>
            <person name="Jia J."/>
        </authorList>
    </citation>
    <scope>NUCLEOTIDE SEQUENCE [LARGE SCALE GENOMIC DNA]</scope>
    <source>
        <strain evidence="5">cv. AL8/78</strain>
    </source>
</reference>
<feature type="domain" description="VTT" evidence="3">
    <location>
        <begin position="255"/>
        <end position="375"/>
    </location>
</feature>
<evidence type="ECO:0000313" key="5">
    <source>
        <dbReference type="Proteomes" id="UP000015105"/>
    </source>
</evidence>
<reference evidence="4" key="4">
    <citation type="submission" date="2019-03" db="UniProtKB">
        <authorList>
            <consortium name="EnsemblPlants"/>
        </authorList>
    </citation>
    <scope>IDENTIFICATION</scope>
</reference>
<feature type="compositionally biased region" description="Basic and acidic residues" evidence="1">
    <location>
        <begin position="70"/>
        <end position="79"/>
    </location>
</feature>
<dbReference type="EnsemblPlants" id="AET2Gv20315200.1">
    <property type="protein sequence ID" value="AET2Gv20315200.1"/>
    <property type="gene ID" value="AET2Gv20315200"/>
</dbReference>
<evidence type="ECO:0000313" key="4">
    <source>
        <dbReference type="EnsemblPlants" id="AET2Gv20315200.1"/>
    </source>
</evidence>
<feature type="transmembrane region" description="Helical" evidence="2">
    <location>
        <begin position="233"/>
        <end position="254"/>
    </location>
</feature>
<evidence type="ECO:0000259" key="3">
    <source>
        <dbReference type="Pfam" id="PF09335"/>
    </source>
</evidence>
<dbReference type="Proteomes" id="UP000015105">
    <property type="component" value="Chromosome 2D"/>
</dbReference>
<keyword evidence="5" id="KW-1185">Reference proteome</keyword>
<feature type="transmembrane region" description="Helical" evidence="2">
    <location>
        <begin position="395"/>
        <end position="416"/>
    </location>
</feature>
<evidence type="ECO:0000256" key="1">
    <source>
        <dbReference type="SAM" id="MobiDB-lite"/>
    </source>
</evidence>
<keyword evidence="2" id="KW-1133">Transmembrane helix</keyword>
<protein>
    <recommendedName>
        <fullName evidence="3">VTT domain-containing protein</fullName>
    </recommendedName>
</protein>
<feature type="compositionally biased region" description="Pro residues" evidence="1">
    <location>
        <begin position="170"/>
        <end position="180"/>
    </location>
</feature>
<reference evidence="4" key="5">
    <citation type="journal article" date="2021" name="G3 (Bethesda)">
        <title>Aegilops tauschii genome assembly Aet v5.0 features greater sequence contiguity and improved annotation.</title>
        <authorList>
            <person name="Wang L."/>
            <person name="Zhu T."/>
            <person name="Rodriguez J.C."/>
            <person name="Deal K.R."/>
            <person name="Dubcovsky J."/>
            <person name="McGuire P.E."/>
            <person name="Lux T."/>
            <person name="Spannagl M."/>
            <person name="Mayer K.F.X."/>
            <person name="Baldrich P."/>
            <person name="Meyers B.C."/>
            <person name="Huo N."/>
            <person name="Gu Y.Q."/>
            <person name="Zhou H."/>
            <person name="Devos K.M."/>
            <person name="Bennetzen J.L."/>
            <person name="Unver T."/>
            <person name="Budak H."/>
            <person name="Gulick P.J."/>
            <person name="Galiba G."/>
            <person name="Kalapos B."/>
            <person name="Nelson D.R."/>
            <person name="Li P."/>
            <person name="You F.M."/>
            <person name="Luo M.C."/>
            <person name="Dvorak J."/>
        </authorList>
    </citation>
    <scope>NUCLEOTIDE SEQUENCE [LARGE SCALE GENOMIC DNA]</scope>
    <source>
        <strain evidence="4">cv. AL8/78</strain>
    </source>
</reference>
<dbReference type="STRING" id="200361.A0A453AZR7"/>
<feature type="transmembrane region" description="Helical" evidence="2">
    <location>
        <begin position="192"/>
        <end position="213"/>
    </location>
</feature>
<keyword evidence="2" id="KW-0812">Transmembrane</keyword>
<dbReference type="AlphaFoldDB" id="A0A453AZR7"/>
<dbReference type="PANTHER" id="PTHR46431:SF2">
    <property type="entry name" value="OS07G0634000 PROTEIN"/>
    <property type="match status" value="1"/>
</dbReference>
<dbReference type="Pfam" id="PF09335">
    <property type="entry name" value="VTT_dom"/>
    <property type="match status" value="1"/>
</dbReference>
<feature type="compositionally biased region" description="Low complexity" evidence="1">
    <location>
        <begin position="41"/>
        <end position="55"/>
    </location>
</feature>
<reference evidence="4" key="3">
    <citation type="journal article" date="2017" name="Nature">
        <title>Genome sequence of the progenitor of the wheat D genome Aegilops tauschii.</title>
        <authorList>
            <person name="Luo M.C."/>
            <person name="Gu Y.Q."/>
            <person name="Puiu D."/>
            <person name="Wang H."/>
            <person name="Twardziok S.O."/>
            <person name="Deal K.R."/>
            <person name="Huo N."/>
            <person name="Zhu T."/>
            <person name="Wang L."/>
            <person name="Wang Y."/>
            <person name="McGuire P.E."/>
            <person name="Liu S."/>
            <person name="Long H."/>
            <person name="Ramasamy R.K."/>
            <person name="Rodriguez J.C."/>
            <person name="Van S.L."/>
            <person name="Yuan L."/>
            <person name="Wang Z."/>
            <person name="Xia Z."/>
            <person name="Xiao L."/>
            <person name="Anderson O.D."/>
            <person name="Ouyang S."/>
            <person name="Liang Y."/>
            <person name="Zimin A.V."/>
            <person name="Pertea G."/>
            <person name="Qi P."/>
            <person name="Bennetzen J.L."/>
            <person name="Dai X."/>
            <person name="Dawson M.W."/>
            <person name="Muller H.G."/>
            <person name="Kugler K."/>
            <person name="Rivarola-Duarte L."/>
            <person name="Spannagl M."/>
            <person name="Mayer K.F.X."/>
            <person name="Lu F.H."/>
            <person name="Bevan M.W."/>
            <person name="Leroy P."/>
            <person name="Li P."/>
            <person name="You F.M."/>
            <person name="Sun Q."/>
            <person name="Liu Z."/>
            <person name="Lyons E."/>
            <person name="Wicker T."/>
            <person name="Salzberg S.L."/>
            <person name="Devos K.M."/>
            <person name="Dvorak J."/>
        </authorList>
    </citation>
    <scope>NUCLEOTIDE SEQUENCE [LARGE SCALE GENOMIC DNA]</scope>
    <source>
        <strain evidence="4">cv. AL8/78</strain>
    </source>
</reference>
<feature type="compositionally biased region" description="Low complexity" evidence="1">
    <location>
        <begin position="97"/>
        <end position="162"/>
    </location>
</feature>
<dbReference type="PANTHER" id="PTHR46431">
    <property type="entry name" value="EXPRESSED PROTEIN"/>
    <property type="match status" value="1"/>
</dbReference>
<dbReference type="Gramene" id="AET2Gv20315200.1">
    <property type="protein sequence ID" value="AET2Gv20315200.1"/>
    <property type="gene ID" value="AET2Gv20315200"/>
</dbReference>
<evidence type="ECO:0000256" key="2">
    <source>
        <dbReference type="SAM" id="Phobius"/>
    </source>
</evidence>
<name>A0A453AZR7_AEGTS</name>
<keyword evidence="2" id="KW-0472">Membrane</keyword>
<sequence length="461" mass="48670">FIPLPRHDVRRFLLPSLSAAAAASRQAQCPRLGSAMRSSEEVAAAEGSGAPGSSADHPGGAGSGGCEVGSRPHDSEGDGRAAVQVTVTPMPPPPAPNTSATPEAAPTAPEARAGSVTASAAPEVRAESVAASAAPEVRAESVTASAAPEVRAESAAPSAAPEVRVENLPAPAPAHPQPGPRPRRRSWSGIPWTRLVLGGLLVVAVGYAFYRWGLPLLSDKVLLPIMRWEATSFGRPVLALVLVMSMSVFPTVFLPSFPSMWLTGIIFGYGLGLLIILVGTGIGMSIPYWIGSLFLHRIHGWLEKKWPQQIALIKLAGRGGWFQQFRVVALLRLSPFPYVMFNYVATITQINFTPYICGSVVGMVPDALVNIYSGRLILALADLKYDQRRMTTVEIVYNVISAIVAVLIGVGFTVYARRALDGIQSAESAQQPEPAVVPAVATSELGGDRHRSSSSVPVDVV</sequence>
<feature type="transmembrane region" description="Helical" evidence="2">
    <location>
        <begin position="266"/>
        <end position="290"/>
    </location>
</feature>
<reference evidence="5" key="1">
    <citation type="journal article" date="2014" name="Science">
        <title>Ancient hybridizations among the ancestral genomes of bread wheat.</title>
        <authorList>
            <consortium name="International Wheat Genome Sequencing Consortium,"/>
            <person name="Marcussen T."/>
            <person name="Sandve S.R."/>
            <person name="Heier L."/>
            <person name="Spannagl M."/>
            <person name="Pfeifer M."/>
            <person name="Jakobsen K.S."/>
            <person name="Wulff B.B."/>
            <person name="Steuernagel B."/>
            <person name="Mayer K.F."/>
            <person name="Olsen O.A."/>
        </authorList>
    </citation>
    <scope>NUCLEOTIDE SEQUENCE [LARGE SCALE GENOMIC DNA]</scope>
    <source>
        <strain evidence="5">cv. AL8/78</strain>
    </source>
</reference>
<proteinExistence type="predicted"/>
<organism evidence="4 5">
    <name type="scientific">Aegilops tauschii subsp. strangulata</name>
    <name type="common">Goatgrass</name>
    <dbReference type="NCBI Taxonomy" id="200361"/>
    <lineage>
        <taxon>Eukaryota</taxon>
        <taxon>Viridiplantae</taxon>
        <taxon>Streptophyta</taxon>
        <taxon>Embryophyta</taxon>
        <taxon>Tracheophyta</taxon>
        <taxon>Spermatophyta</taxon>
        <taxon>Magnoliopsida</taxon>
        <taxon>Liliopsida</taxon>
        <taxon>Poales</taxon>
        <taxon>Poaceae</taxon>
        <taxon>BOP clade</taxon>
        <taxon>Pooideae</taxon>
        <taxon>Triticodae</taxon>
        <taxon>Triticeae</taxon>
        <taxon>Triticinae</taxon>
        <taxon>Aegilops</taxon>
    </lineage>
</organism>
<dbReference type="InterPro" id="IPR032816">
    <property type="entry name" value="VTT_dom"/>
</dbReference>
<accession>A0A453AZR7</accession>
<feature type="region of interest" description="Disordered" evidence="1">
    <location>
        <begin position="23"/>
        <end position="185"/>
    </location>
</feature>